<dbReference type="Pfam" id="PF08863">
    <property type="entry name" value="YolD"/>
    <property type="match status" value="1"/>
</dbReference>
<name>F8IH19_ALIAT</name>
<organism evidence="1 2">
    <name type="scientific">Alicyclobacillus acidocaldarius (strain Tc-4-1)</name>
    <name type="common">Bacillus acidocaldarius</name>
    <dbReference type="NCBI Taxonomy" id="1048834"/>
    <lineage>
        <taxon>Bacteria</taxon>
        <taxon>Bacillati</taxon>
        <taxon>Bacillota</taxon>
        <taxon>Bacilli</taxon>
        <taxon>Bacillales</taxon>
        <taxon>Alicyclobacillaceae</taxon>
        <taxon>Alicyclobacillus</taxon>
    </lineage>
</organism>
<reference evidence="2" key="2">
    <citation type="submission" date="2011-06" db="EMBL/GenBank/DDBJ databases">
        <title>The complete genome sequence of Alicyclobacillus acidocaldarius sp. Tc-4-1.</title>
        <authorList>
            <person name="Chen Y."/>
            <person name="He Y."/>
            <person name="Dong Z."/>
            <person name="Hu S."/>
        </authorList>
    </citation>
    <scope>NUCLEOTIDE SEQUENCE [LARGE SCALE GENOMIC DNA]</scope>
    <source>
        <strain evidence="2">Tc-4-1</strain>
    </source>
</reference>
<dbReference type="HOGENOM" id="CLU_131538_2_1_9"/>
<dbReference type="RefSeq" id="WP_014465206.1">
    <property type="nucleotide sequence ID" value="NC_017167.1"/>
</dbReference>
<dbReference type="InterPro" id="IPR014962">
    <property type="entry name" value="YolD"/>
</dbReference>
<dbReference type="Proteomes" id="UP000000292">
    <property type="component" value="Chromosome"/>
</dbReference>
<dbReference type="eggNOG" id="ENOG50336W6">
    <property type="taxonomic scope" value="Bacteria"/>
</dbReference>
<proteinExistence type="predicted"/>
<gene>
    <name evidence="1" type="ordered locus">TC41_2474</name>
</gene>
<dbReference type="KEGG" id="aad:TC41_2474"/>
<accession>F8IH19</accession>
<sequence length="132" mass="15443">MNIRDGNIFEAMRLVLPEHRELMAKIQRERAKRKRPVLAEERLDEMQYVLSEAIRERRAVRMTVFMPERDVVLMGRVSVCGRELRVRTTDGERASREIGRRDRDRMRIATGSGACLWISPTSRAAIGFQFRP</sequence>
<evidence type="ECO:0000313" key="1">
    <source>
        <dbReference type="EMBL" id="AEJ44373.1"/>
    </source>
</evidence>
<dbReference type="PATRIC" id="fig|1048834.4.peg.2336"/>
<protein>
    <submittedName>
        <fullName evidence="1">YolD</fullName>
    </submittedName>
</protein>
<reference evidence="1 2" key="1">
    <citation type="journal article" date="2011" name="J. Bacteriol.">
        <title>Complete Genome Sequence of Alicyclobacillus acidocaldarius Strain Tc-4-1.</title>
        <authorList>
            <person name="Chen Y."/>
            <person name="He Y."/>
            <person name="Zhang B."/>
            <person name="Yang J."/>
            <person name="Li W."/>
            <person name="Dong Z."/>
            <person name="Hu S."/>
        </authorList>
    </citation>
    <scope>NUCLEOTIDE SEQUENCE [LARGE SCALE GENOMIC DNA]</scope>
    <source>
        <strain evidence="1 2">Tc-4-1</strain>
    </source>
</reference>
<dbReference type="EMBL" id="CP002902">
    <property type="protein sequence ID" value="AEJ44373.1"/>
    <property type="molecule type" value="Genomic_DNA"/>
</dbReference>
<dbReference type="STRING" id="1048834.TC41_2474"/>
<evidence type="ECO:0000313" key="2">
    <source>
        <dbReference type="Proteomes" id="UP000000292"/>
    </source>
</evidence>
<dbReference type="AlphaFoldDB" id="F8IH19"/>